<evidence type="ECO:0000259" key="1">
    <source>
        <dbReference type="Pfam" id="PF00578"/>
    </source>
</evidence>
<dbReference type="RefSeq" id="WP_377097145.1">
    <property type="nucleotide sequence ID" value="NZ_JBHTHU010000001.1"/>
</dbReference>
<accession>A0ABW2YSZ8</accession>
<name>A0ABW2YSZ8_9SPHI</name>
<comment type="caution">
    <text evidence="2">The sequence shown here is derived from an EMBL/GenBank/DDBJ whole genome shotgun (WGS) entry which is preliminary data.</text>
</comment>
<protein>
    <submittedName>
        <fullName evidence="2">Redoxin domain-containing protein</fullName>
    </submittedName>
</protein>
<dbReference type="Gene3D" id="3.40.30.10">
    <property type="entry name" value="Glutaredoxin"/>
    <property type="match status" value="1"/>
</dbReference>
<reference evidence="3" key="1">
    <citation type="journal article" date="2019" name="Int. J. Syst. Evol. Microbiol.">
        <title>The Global Catalogue of Microorganisms (GCM) 10K type strain sequencing project: providing services to taxonomists for standard genome sequencing and annotation.</title>
        <authorList>
            <consortium name="The Broad Institute Genomics Platform"/>
            <consortium name="The Broad Institute Genome Sequencing Center for Infectious Disease"/>
            <person name="Wu L."/>
            <person name="Ma J."/>
        </authorList>
    </citation>
    <scope>NUCLEOTIDE SEQUENCE [LARGE SCALE GENOMIC DNA]</scope>
    <source>
        <strain evidence="3">CCUG 63418</strain>
    </source>
</reference>
<keyword evidence="3" id="KW-1185">Reference proteome</keyword>
<dbReference type="Pfam" id="PF00578">
    <property type="entry name" value="AhpC-TSA"/>
    <property type="match status" value="1"/>
</dbReference>
<dbReference type="InterPro" id="IPR000866">
    <property type="entry name" value="AhpC/TSA"/>
</dbReference>
<organism evidence="2 3">
    <name type="scientific">Mucilaginibacter calamicampi</name>
    <dbReference type="NCBI Taxonomy" id="1302352"/>
    <lineage>
        <taxon>Bacteria</taxon>
        <taxon>Pseudomonadati</taxon>
        <taxon>Bacteroidota</taxon>
        <taxon>Sphingobacteriia</taxon>
        <taxon>Sphingobacteriales</taxon>
        <taxon>Sphingobacteriaceae</taxon>
        <taxon>Mucilaginibacter</taxon>
    </lineage>
</organism>
<feature type="domain" description="Alkyl hydroperoxide reductase subunit C/ Thiol specific antioxidant" evidence="1">
    <location>
        <begin position="58"/>
        <end position="180"/>
    </location>
</feature>
<dbReference type="Proteomes" id="UP001596958">
    <property type="component" value="Unassembled WGS sequence"/>
</dbReference>
<sequence length="214" mass="24338">MTTTTLKYPSFDLLEVNIDRDLSYKSYQSLKPVKTGDTISRLAFDFSYSRWQNFLNGTTDDTFVATKQLYGQPIVISFYSRHWHGKGIEYLKQLNSLHKEVKANGGNLIVISAEDFTEDLAEMALSNNLSLTIYFDPKNEIAEQMGVYSENDPIWNWFAGIDSNAPLLSSFVVANENVIVFDHNYRDYDEVLLSRDLIKAVGDSTYISNLLLSA</sequence>
<dbReference type="InterPro" id="IPR036249">
    <property type="entry name" value="Thioredoxin-like_sf"/>
</dbReference>
<evidence type="ECO:0000313" key="2">
    <source>
        <dbReference type="EMBL" id="MFD0749085.1"/>
    </source>
</evidence>
<evidence type="ECO:0000313" key="3">
    <source>
        <dbReference type="Proteomes" id="UP001596958"/>
    </source>
</evidence>
<proteinExistence type="predicted"/>
<gene>
    <name evidence="2" type="ORF">ACFQZS_02955</name>
</gene>
<dbReference type="EMBL" id="JBHTHU010000001">
    <property type="protein sequence ID" value="MFD0749085.1"/>
    <property type="molecule type" value="Genomic_DNA"/>
</dbReference>
<dbReference type="SUPFAM" id="SSF52833">
    <property type="entry name" value="Thioredoxin-like"/>
    <property type="match status" value="1"/>
</dbReference>